<organism evidence="1 2">
    <name type="scientific">Paragonimus heterotremus</name>
    <dbReference type="NCBI Taxonomy" id="100268"/>
    <lineage>
        <taxon>Eukaryota</taxon>
        <taxon>Metazoa</taxon>
        <taxon>Spiralia</taxon>
        <taxon>Lophotrochozoa</taxon>
        <taxon>Platyhelminthes</taxon>
        <taxon>Trematoda</taxon>
        <taxon>Digenea</taxon>
        <taxon>Plagiorchiida</taxon>
        <taxon>Troglotremata</taxon>
        <taxon>Troglotrematidae</taxon>
        <taxon>Paragonimus</taxon>
    </lineage>
</organism>
<accession>A0A8J4WD27</accession>
<sequence length="151" mass="17215">MKLVRENKTMQVQTDVCRQLTTLVPWYAAQKNSSTCTVKIDRQLTHVNYTVLATDDFLQKYDPSCTTYDILLAAQVSRSPAFLERYYLHFIKLETGNQTPPTGPSPDSNGLTAVQVDGPLYRSGGWLRWDEFKNFEDVTKEVRENASLLFG</sequence>
<dbReference type="OrthoDB" id="6303534at2759"/>
<dbReference type="EMBL" id="LUCH01014193">
    <property type="protein sequence ID" value="KAF5395376.1"/>
    <property type="molecule type" value="Genomic_DNA"/>
</dbReference>
<proteinExistence type="predicted"/>
<evidence type="ECO:0000313" key="2">
    <source>
        <dbReference type="Proteomes" id="UP000748531"/>
    </source>
</evidence>
<protein>
    <submittedName>
        <fullName evidence="1">Uncharacterized protein</fullName>
    </submittedName>
</protein>
<name>A0A8J4WD27_9TREM</name>
<gene>
    <name evidence="1" type="ORF">PHET_12076</name>
</gene>
<keyword evidence="2" id="KW-1185">Reference proteome</keyword>
<evidence type="ECO:0000313" key="1">
    <source>
        <dbReference type="EMBL" id="KAF5395376.1"/>
    </source>
</evidence>
<comment type="caution">
    <text evidence="1">The sequence shown here is derived from an EMBL/GenBank/DDBJ whole genome shotgun (WGS) entry which is preliminary data.</text>
</comment>
<dbReference type="AlphaFoldDB" id="A0A8J4WD27"/>
<dbReference type="Proteomes" id="UP000748531">
    <property type="component" value="Unassembled WGS sequence"/>
</dbReference>
<reference evidence="1" key="1">
    <citation type="submission" date="2019-05" db="EMBL/GenBank/DDBJ databases">
        <title>Annotation for the trematode Paragonimus heterotremus.</title>
        <authorList>
            <person name="Choi Y.-J."/>
        </authorList>
    </citation>
    <scope>NUCLEOTIDE SEQUENCE</scope>
    <source>
        <strain evidence="1">LC</strain>
    </source>
</reference>